<feature type="transmembrane region" description="Helical" evidence="1">
    <location>
        <begin position="77"/>
        <end position="93"/>
    </location>
</feature>
<feature type="transmembrane region" description="Helical" evidence="1">
    <location>
        <begin position="151"/>
        <end position="173"/>
    </location>
</feature>
<feature type="transmembrane region" description="Helical" evidence="1">
    <location>
        <begin position="113"/>
        <end position="131"/>
    </location>
</feature>
<organism evidence="2 3">
    <name type="scientific">Flavobacterium restrictum</name>
    <dbReference type="NCBI Taxonomy" id="2594428"/>
    <lineage>
        <taxon>Bacteria</taxon>
        <taxon>Pseudomonadati</taxon>
        <taxon>Bacteroidota</taxon>
        <taxon>Flavobacteriia</taxon>
        <taxon>Flavobacteriales</taxon>
        <taxon>Flavobacteriaceae</taxon>
        <taxon>Flavobacterium</taxon>
    </lineage>
</organism>
<dbReference type="EMBL" id="VJZT01000006">
    <property type="protein sequence ID" value="TRX40010.1"/>
    <property type="molecule type" value="Genomic_DNA"/>
</dbReference>
<reference evidence="2 3" key="1">
    <citation type="submission" date="2019-07" db="EMBL/GenBank/DDBJ databases">
        <title>Novel species of Flavobacterium.</title>
        <authorList>
            <person name="Liu Q."/>
            <person name="Xin Y.-H."/>
        </authorList>
    </citation>
    <scope>NUCLEOTIDE SEQUENCE [LARGE SCALE GENOMIC DNA]</scope>
    <source>
        <strain evidence="2 3">LB1R34</strain>
    </source>
</reference>
<dbReference type="RefSeq" id="WP_144256090.1">
    <property type="nucleotide sequence ID" value="NZ_VJZT01000006.1"/>
</dbReference>
<evidence type="ECO:0000313" key="3">
    <source>
        <dbReference type="Proteomes" id="UP000316371"/>
    </source>
</evidence>
<evidence type="ECO:0000256" key="1">
    <source>
        <dbReference type="SAM" id="Phobius"/>
    </source>
</evidence>
<keyword evidence="1" id="KW-1133">Transmembrane helix</keyword>
<sequence length="211" mass="24195">MQQSKNLFFGFLVSFLGSLPVGYLNLIGVTIFTQLGTKALIIYLLGVISVESIVIYCTVIFVNYLTNNTKLMKSIDFFAVFFLLLVAYLFYAHTGSTTQNQDYLHDYIQYSPFMIGMVLCALNFLQIPFWMGWNMYLTNANYVSLVQKGKFYYLSGTLVGTFLGMLSAIVLLHSVSQQTQFFSNYLPILLPLFFIVLAIFQAFKVYKKYLR</sequence>
<dbReference type="OrthoDB" id="9342487at2"/>
<feature type="transmembrane region" description="Helical" evidence="1">
    <location>
        <begin position="7"/>
        <end position="28"/>
    </location>
</feature>
<dbReference type="AlphaFoldDB" id="A0A553E4V7"/>
<dbReference type="Proteomes" id="UP000316371">
    <property type="component" value="Unassembled WGS sequence"/>
</dbReference>
<gene>
    <name evidence="2" type="ORF">FNW21_07310</name>
</gene>
<name>A0A553E4V7_9FLAO</name>
<proteinExistence type="predicted"/>
<keyword evidence="3" id="KW-1185">Reference proteome</keyword>
<feature type="transmembrane region" description="Helical" evidence="1">
    <location>
        <begin position="185"/>
        <end position="206"/>
    </location>
</feature>
<accession>A0A553E4V7</accession>
<feature type="transmembrane region" description="Helical" evidence="1">
    <location>
        <begin position="40"/>
        <end position="65"/>
    </location>
</feature>
<comment type="caution">
    <text evidence="2">The sequence shown here is derived from an EMBL/GenBank/DDBJ whole genome shotgun (WGS) entry which is preliminary data.</text>
</comment>
<evidence type="ECO:0000313" key="2">
    <source>
        <dbReference type="EMBL" id="TRX40010.1"/>
    </source>
</evidence>
<keyword evidence="1" id="KW-0812">Transmembrane</keyword>
<evidence type="ECO:0008006" key="4">
    <source>
        <dbReference type="Google" id="ProtNLM"/>
    </source>
</evidence>
<keyword evidence="1" id="KW-0472">Membrane</keyword>
<protein>
    <recommendedName>
        <fullName evidence="4">Lysine transporter LysE</fullName>
    </recommendedName>
</protein>